<accession>A0A564ZK77</accession>
<feature type="transmembrane region" description="Helical" evidence="8">
    <location>
        <begin position="6"/>
        <end position="23"/>
    </location>
</feature>
<feature type="transmembrane region" description="Helical" evidence="8">
    <location>
        <begin position="68"/>
        <end position="88"/>
    </location>
</feature>
<feature type="transmembrane region" description="Helical" evidence="8">
    <location>
        <begin position="100"/>
        <end position="118"/>
    </location>
</feature>
<dbReference type="AlphaFoldDB" id="A0A564ZK77"/>
<feature type="transmembrane region" description="Helical" evidence="8">
    <location>
        <begin position="235"/>
        <end position="254"/>
    </location>
</feature>
<evidence type="ECO:0000313" key="10">
    <source>
        <dbReference type="EMBL" id="VUZ85740.1"/>
    </source>
</evidence>
<evidence type="ECO:0000256" key="1">
    <source>
        <dbReference type="ARBA" id="ARBA00004651"/>
    </source>
</evidence>
<sequence>MLVALLLMPLIASVFMVLVRPRVWLEIIHALAALSGLAVGLMVAARVWRGDVPVAVGGLLRADGLSALMVVVITLLGAIAALYGLGYIRVEYDDSHLSKVRGFFALFHLFIFTMLLAVTTDNLGIMWVAIEGTTLATAFLVNLHNTPRSLEAAYKYLILSSVGIALAFIGTALLYYSGVSRAGEIAVNWTSLRDAAPSLNPQVVRLAFAFILVGYGTKAGLAPMHTWLPDAHSEAPAPISALMSGVLLNVGLYALMRFKVVVDIAVGPHFAGPWFVGIGLLSLAVAAVFLVVPRNYKRMLAYSSVEHIGVICLGLGFGGYWGVLGALLHVVNHALSKSLLFILSGNILLKYQTTDILRVRGLLRASPLTAGAFAAGTLALLGLPPFGLFMSEFLIFRAGIERGPVWVVIVGAVLLAVVFAGMLGSVNQMLYGAPPEKLEHGDVLKWSLAPLVVNFALLLVLGLTLPDAVADALDQALRVLGVPRA</sequence>
<dbReference type="Proteomes" id="UP000334340">
    <property type="component" value="Unassembled WGS sequence"/>
</dbReference>
<dbReference type="EC" id="1.-.-.-" evidence="10"/>
<feature type="transmembrane region" description="Helical" evidence="8">
    <location>
        <begin position="304"/>
        <end position="324"/>
    </location>
</feature>
<feature type="transmembrane region" description="Helical" evidence="8">
    <location>
        <begin position="30"/>
        <end position="48"/>
    </location>
</feature>
<dbReference type="InterPro" id="IPR001750">
    <property type="entry name" value="ND/Mrp_TM"/>
</dbReference>
<dbReference type="PANTHER" id="PTHR42682:SF5">
    <property type="entry name" value="HYDROGENASE-4 COMPONENT F"/>
    <property type="match status" value="1"/>
</dbReference>
<dbReference type="PRINTS" id="PR01437">
    <property type="entry name" value="NUOXDRDTASE4"/>
</dbReference>
<keyword evidence="2" id="KW-1003">Cell membrane</keyword>
<dbReference type="PANTHER" id="PTHR42682">
    <property type="entry name" value="HYDROGENASE-4 COMPONENT F"/>
    <property type="match status" value="1"/>
</dbReference>
<name>A0A564ZK77_9BACT</name>
<feature type="transmembrane region" description="Helical" evidence="8">
    <location>
        <begin position="443"/>
        <end position="465"/>
    </location>
</feature>
<evidence type="ECO:0000259" key="9">
    <source>
        <dbReference type="Pfam" id="PF00361"/>
    </source>
</evidence>
<evidence type="ECO:0000256" key="2">
    <source>
        <dbReference type="ARBA" id="ARBA00022475"/>
    </source>
</evidence>
<feature type="transmembrane region" description="Helical" evidence="8">
    <location>
        <begin position="274"/>
        <end position="292"/>
    </location>
</feature>
<evidence type="ECO:0000256" key="3">
    <source>
        <dbReference type="ARBA" id="ARBA00022692"/>
    </source>
</evidence>
<feature type="transmembrane region" description="Helical" evidence="8">
    <location>
        <begin position="124"/>
        <end position="144"/>
    </location>
</feature>
<evidence type="ECO:0000313" key="11">
    <source>
        <dbReference type="Proteomes" id="UP000334340"/>
    </source>
</evidence>
<dbReference type="InterPro" id="IPR003918">
    <property type="entry name" value="NADH_UbQ_OxRdtase"/>
</dbReference>
<dbReference type="InterPro" id="IPR052175">
    <property type="entry name" value="ComplexI-like_HydComp"/>
</dbReference>
<dbReference type="GO" id="GO:0008137">
    <property type="term" value="F:NADH dehydrogenase (ubiquinone) activity"/>
    <property type="evidence" value="ECO:0007669"/>
    <property type="project" value="InterPro"/>
</dbReference>
<dbReference type="GO" id="GO:0016491">
    <property type="term" value="F:oxidoreductase activity"/>
    <property type="evidence" value="ECO:0007669"/>
    <property type="project" value="UniProtKB-KW"/>
</dbReference>
<dbReference type="GO" id="GO:0042773">
    <property type="term" value="P:ATP synthesis coupled electron transport"/>
    <property type="evidence" value="ECO:0007669"/>
    <property type="project" value="InterPro"/>
</dbReference>
<feature type="transmembrane region" description="Helical" evidence="8">
    <location>
        <begin position="156"/>
        <end position="176"/>
    </location>
</feature>
<evidence type="ECO:0000256" key="6">
    <source>
        <dbReference type="ARBA" id="ARBA00023136"/>
    </source>
</evidence>
<proteinExistence type="predicted"/>
<organism evidence="10 11">
    <name type="scientific">Candidatus Methylomirabilis lanthanidiphila</name>
    <dbReference type="NCBI Taxonomy" id="2211376"/>
    <lineage>
        <taxon>Bacteria</taxon>
        <taxon>Candidatus Methylomirabilota</taxon>
        <taxon>Candidatus Methylomirabilia</taxon>
        <taxon>Candidatus Methylomirabilales</taxon>
        <taxon>Candidatus Methylomirabilaceae</taxon>
        <taxon>Candidatus Methylomirabilis</taxon>
    </lineage>
</organism>
<keyword evidence="11" id="KW-1185">Reference proteome</keyword>
<feature type="transmembrane region" description="Helical" evidence="8">
    <location>
        <begin position="203"/>
        <end position="223"/>
    </location>
</feature>
<feature type="transmembrane region" description="Helical" evidence="8">
    <location>
        <begin position="403"/>
        <end position="423"/>
    </location>
</feature>
<keyword evidence="3 7" id="KW-0812">Transmembrane</keyword>
<keyword evidence="6 8" id="KW-0472">Membrane</keyword>
<evidence type="ECO:0000256" key="4">
    <source>
        <dbReference type="ARBA" id="ARBA00022989"/>
    </source>
</evidence>
<keyword evidence="5 10" id="KW-0560">Oxidoreductase</keyword>
<feature type="transmembrane region" description="Helical" evidence="8">
    <location>
        <begin position="330"/>
        <end position="349"/>
    </location>
</feature>
<dbReference type="EMBL" id="CABIKM010000033">
    <property type="protein sequence ID" value="VUZ85740.1"/>
    <property type="molecule type" value="Genomic_DNA"/>
</dbReference>
<comment type="subcellular location">
    <subcellularLocation>
        <location evidence="1">Cell membrane</location>
        <topology evidence="1">Multi-pass membrane protein</topology>
    </subcellularLocation>
    <subcellularLocation>
        <location evidence="7">Membrane</location>
        <topology evidence="7">Multi-pass membrane protein</topology>
    </subcellularLocation>
</comment>
<reference evidence="10 11" key="1">
    <citation type="submission" date="2019-07" db="EMBL/GenBank/DDBJ databases">
        <authorList>
            <person name="Cremers G."/>
        </authorList>
    </citation>
    <scope>NUCLEOTIDE SEQUENCE [LARGE SCALE GENOMIC DNA]</scope>
</reference>
<keyword evidence="4 8" id="KW-1133">Transmembrane helix</keyword>
<protein>
    <submittedName>
        <fullName evidence="10">Hydrogenase-4 component F</fullName>
        <ecNumber evidence="10">1.-.-.-</ecNumber>
    </submittedName>
</protein>
<feature type="transmembrane region" description="Helical" evidence="8">
    <location>
        <begin position="361"/>
        <end position="383"/>
    </location>
</feature>
<evidence type="ECO:0000256" key="5">
    <source>
        <dbReference type="ARBA" id="ARBA00023002"/>
    </source>
</evidence>
<dbReference type="Pfam" id="PF00361">
    <property type="entry name" value="Proton_antipo_M"/>
    <property type="match status" value="1"/>
</dbReference>
<gene>
    <name evidence="10" type="ORF">MELA_02125</name>
</gene>
<dbReference type="GO" id="GO:0005886">
    <property type="term" value="C:plasma membrane"/>
    <property type="evidence" value="ECO:0007669"/>
    <property type="project" value="UniProtKB-SubCell"/>
</dbReference>
<evidence type="ECO:0000256" key="8">
    <source>
        <dbReference type="SAM" id="Phobius"/>
    </source>
</evidence>
<feature type="domain" description="NADH:quinone oxidoreductase/Mrp antiporter transmembrane" evidence="9">
    <location>
        <begin position="121"/>
        <end position="413"/>
    </location>
</feature>
<evidence type="ECO:0000256" key="7">
    <source>
        <dbReference type="RuleBase" id="RU000320"/>
    </source>
</evidence>